<dbReference type="AlphaFoldDB" id="A0A3A4ZFK4"/>
<dbReference type="PANTHER" id="PTHR22946:SF9">
    <property type="entry name" value="POLYKETIDE TRANSFERASE AF380"/>
    <property type="match status" value="1"/>
</dbReference>
<accession>A0A3A4ZFK4</accession>
<name>A0A3A4ZFK4_UNCKA</name>
<evidence type="ECO:0000313" key="3">
    <source>
        <dbReference type="EMBL" id="RJR27911.1"/>
    </source>
</evidence>
<feature type="domain" description="Peptidase S9 prolyl oligopeptidase catalytic" evidence="2">
    <location>
        <begin position="81"/>
        <end position="291"/>
    </location>
</feature>
<comment type="caution">
    <text evidence="3">The sequence shown here is derived from an EMBL/GenBank/DDBJ whole genome shotgun (WGS) entry which is preliminary data.</text>
</comment>
<proteinExistence type="predicted"/>
<sequence length="294" mass="33212">MRKQEYPGSDIVIEQTLTPGSNYNRYIVSYKSEGLKIFALLTVPAGDKPEGGWPVIIFNHGYIPPAQYRTTERYVAYTDAFSRNGYIVLRSDYRGHGNSEGNPDGAYYSPAYTIDVLNAVSSIKRYPDANPNKIGMWGHSMGGSITLRSMVTTDDVKVGVIWAGVVASYEDMANNWHRSRPWTPSPREQSIRRPSRQEIIDKYGDFESNPEFWNSISPISFVGEISGPVQLHHGTEDGDVPVLFSQRLYDALNDIEKETELYIYEGDDHNLAANLTTALTRSVDYFDKFLKEIE</sequence>
<dbReference type="Proteomes" id="UP000265540">
    <property type="component" value="Unassembled WGS sequence"/>
</dbReference>
<keyword evidence="1 3" id="KW-0378">Hydrolase</keyword>
<dbReference type="Gene3D" id="3.40.50.1820">
    <property type="entry name" value="alpha/beta hydrolase"/>
    <property type="match status" value="1"/>
</dbReference>
<reference evidence="3 4" key="1">
    <citation type="journal article" date="2017" name="ISME J.">
        <title>Energy and carbon metabolisms in a deep terrestrial subsurface fluid microbial community.</title>
        <authorList>
            <person name="Momper L."/>
            <person name="Jungbluth S.P."/>
            <person name="Lee M.D."/>
            <person name="Amend J.P."/>
        </authorList>
    </citation>
    <scope>NUCLEOTIDE SEQUENCE [LARGE SCALE GENOMIC DNA]</scope>
    <source>
        <strain evidence="3">SURF_46</strain>
    </source>
</reference>
<gene>
    <name evidence="3" type="ORF">C4561_01100</name>
</gene>
<dbReference type="InterPro" id="IPR029058">
    <property type="entry name" value="AB_hydrolase_fold"/>
</dbReference>
<protein>
    <submittedName>
        <fullName evidence="3">Alpha/beta fold hydrolase</fullName>
    </submittedName>
</protein>
<dbReference type="EMBL" id="QZJF01000006">
    <property type="protein sequence ID" value="RJR27911.1"/>
    <property type="molecule type" value="Genomic_DNA"/>
</dbReference>
<evidence type="ECO:0000259" key="2">
    <source>
        <dbReference type="Pfam" id="PF00326"/>
    </source>
</evidence>
<dbReference type="SUPFAM" id="SSF53474">
    <property type="entry name" value="alpha/beta-Hydrolases"/>
    <property type="match status" value="1"/>
</dbReference>
<evidence type="ECO:0000256" key="1">
    <source>
        <dbReference type="ARBA" id="ARBA00022801"/>
    </source>
</evidence>
<dbReference type="PANTHER" id="PTHR22946">
    <property type="entry name" value="DIENELACTONE HYDROLASE DOMAIN-CONTAINING PROTEIN-RELATED"/>
    <property type="match status" value="1"/>
</dbReference>
<evidence type="ECO:0000313" key="4">
    <source>
        <dbReference type="Proteomes" id="UP000265540"/>
    </source>
</evidence>
<dbReference type="InterPro" id="IPR001375">
    <property type="entry name" value="Peptidase_S9_cat"/>
</dbReference>
<organism evidence="3 4">
    <name type="scientific">candidate division WWE3 bacterium</name>
    <dbReference type="NCBI Taxonomy" id="2053526"/>
    <lineage>
        <taxon>Bacteria</taxon>
        <taxon>Katanobacteria</taxon>
    </lineage>
</organism>
<dbReference type="Pfam" id="PF00326">
    <property type="entry name" value="Peptidase_S9"/>
    <property type="match status" value="1"/>
</dbReference>
<dbReference type="GO" id="GO:0052689">
    <property type="term" value="F:carboxylic ester hydrolase activity"/>
    <property type="evidence" value="ECO:0007669"/>
    <property type="project" value="UniProtKB-ARBA"/>
</dbReference>
<dbReference type="InterPro" id="IPR050261">
    <property type="entry name" value="FrsA_esterase"/>
</dbReference>